<sequence>MIVGSKIKLRGKRLADAPDDYAWQTDLELAQLDAAPLSITTFPQYLSDYASELRYPPPIRHRFAIETLEGEHIGNCTYYGVDETKGEAELGIMIGNRDYWDKGYGADAVTTLVNRIFRQTKLNRIYLKTLNSNTRAQKCFQKCGFIPYGHLNKDGYNFVLMELHRKRWEEQQTET</sequence>
<feature type="domain" description="N-acetyltransferase" evidence="1">
    <location>
        <begin position="7"/>
        <end position="166"/>
    </location>
</feature>
<gene>
    <name evidence="2" type="ORF">S06H3_17468</name>
</gene>
<evidence type="ECO:0000313" key="2">
    <source>
        <dbReference type="EMBL" id="GAI07467.1"/>
    </source>
</evidence>
<dbReference type="AlphaFoldDB" id="X1KK96"/>
<dbReference type="Pfam" id="PF13302">
    <property type="entry name" value="Acetyltransf_3"/>
    <property type="match status" value="1"/>
</dbReference>
<dbReference type="PANTHER" id="PTHR43415:SF3">
    <property type="entry name" value="GNAT-FAMILY ACETYLTRANSFERASE"/>
    <property type="match status" value="1"/>
</dbReference>
<feature type="non-terminal residue" evidence="2">
    <location>
        <position position="175"/>
    </location>
</feature>
<organism evidence="2">
    <name type="scientific">marine sediment metagenome</name>
    <dbReference type="NCBI Taxonomy" id="412755"/>
    <lineage>
        <taxon>unclassified sequences</taxon>
        <taxon>metagenomes</taxon>
        <taxon>ecological metagenomes</taxon>
    </lineage>
</organism>
<dbReference type="EMBL" id="BARV01008731">
    <property type="protein sequence ID" value="GAI07467.1"/>
    <property type="molecule type" value="Genomic_DNA"/>
</dbReference>
<proteinExistence type="predicted"/>
<dbReference type="InterPro" id="IPR016181">
    <property type="entry name" value="Acyl_CoA_acyltransferase"/>
</dbReference>
<accession>X1KK96</accession>
<comment type="caution">
    <text evidence="2">The sequence shown here is derived from an EMBL/GenBank/DDBJ whole genome shotgun (WGS) entry which is preliminary data.</text>
</comment>
<dbReference type="Gene3D" id="3.40.630.30">
    <property type="match status" value="1"/>
</dbReference>
<dbReference type="InterPro" id="IPR000182">
    <property type="entry name" value="GNAT_dom"/>
</dbReference>
<dbReference type="PANTHER" id="PTHR43415">
    <property type="entry name" value="SPERMIDINE N(1)-ACETYLTRANSFERASE"/>
    <property type="match status" value="1"/>
</dbReference>
<protein>
    <recommendedName>
        <fullName evidence="1">N-acetyltransferase domain-containing protein</fullName>
    </recommendedName>
</protein>
<dbReference type="SUPFAM" id="SSF55729">
    <property type="entry name" value="Acyl-CoA N-acyltransferases (Nat)"/>
    <property type="match status" value="1"/>
</dbReference>
<dbReference type="GO" id="GO:0016747">
    <property type="term" value="F:acyltransferase activity, transferring groups other than amino-acyl groups"/>
    <property type="evidence" value="ECO:0007669"/>
    <property type="project" value="InterPro"/>
</dbReference>
<reference evidence="2" key="1">
    <citation type="journal article" date="2014" name="Front. Microbiol.">
        <title>High frequency of phylogenetically diverse reductive dehalogenase-homologous genes in deep subseafloor sedimentary metagenomes.</title>
        <authorList>
            <person name="Kawai M."/>
            <person name="Futagami T."/>
            <person name="Toyoda A."/>
            <person name="Takaki Y."/>
            <person name="Nishi S."/>
            <person name="Hori S."/>
            <person name="Arai W."/>
            <person name="Tsubouchi T."/>
            <person name="Morono Y."/>
            <person name="Uchiyama I."/>
            <person name="Ito T."/>
            <person name="Fujiyama A."/>
            <person name="Inagaki F."/>
            <person name="Takami H."/>
        </authorList>
    </citation>
    <scope>NUCLEOTIDE SEQUENCE</scope>
    <source>
        <strain evidence="2">Expedition CK06-06</strain>
    </source>
</reference>
<evidence type="ECO:0000259" key="1">
    <source>
        <dbReference type="PROSITE" id="PS51186"/>
    </source>
</evidence>
<name>X1KK96_9ZZZZ</name>
<dbReference type="PROSITE" id="PS51186">
    <property type="entry name" value="GNAT"/>
    <property type="match status" value="1"/>
</dbReference>